<dbReference type="Pfam" id="PF13639">
    <property type="entry name" value="zf-RING_2"/>
    <property type="match status" value="1"/>
</dbReference>
<accession>A0A9Q0K9V5</accession>
<keyword evidence="5" id="KW-1185">Reference proteome</keyword>
<evidence type="ECO:0000256" key="1">
    <source>
        <dbReference type="PROSITE-ProRule" id="PRU00175"/>
    </source>
</evidence>
<dbReference type="InterPro" id="IPR001841">
    <property type="entry name" value="Znf_RING"/>
</dbReference>
<proteinExistence type="predicted"/>
<dbReference type="GO" id="GO:0008270">
    <property type="term" value="F:zinc ion binding"/>
    <property type="evidence" value="ECO:0007669"/>
    <property type="project" value="UniProtKB-KW"/>
</dbReference>
<keyword evidence="2" id="KW-1133">Transmembrane helix</keyword>
<keyword evidence="1" id="KW-0862">Zinc</keyword>
<dbReference type="SUPFAM" id="SSF57850">
    <property type="entry name" value="RING/U-box"/>
    <property type="match status" value="1"/>
</dbReference>
<keyword evidence="2" id="KW-0472">Membrane</keyword>
<dbReference type="PANTHER" id="PTHR47662:SF1">
    <property type="entry name" value="RING-TYPE DOMAIN-CONTAINING PROTEIN"/>
    <property type="match status" value="1"/>
</dbReference>
<dbReference type="PROSITE" id="PS50089">
    <property type="entry name" value="ZF_RING_2"/>
    <property type="match status" value="1"/>
</dbReference>
<dbReference type="FunFam" id="3.30.40.10:FF:000388">
    <property type="entry name" value="Putative RING zinc finger domain superfamily protein"/>
    <property type="match status" value="1"/>
</dbReference>
<dbReference type="PANTHER" id="PTHR47662">
    <property type="entry name" value="RING-TYPE DOMAIN-CONTAINING PROTEIN"/>
    <property type="match status" value="1"/>
</dbReference>
<feature type="domain" description="RING-type" evidence="3">
    <location>
        <begin position="78"/>
        <end position="120"/>
    </location>
</feature>
<evidence type="ECO:0000259" key="3">
    <source>
        <dbReference type="PROSITE" id="PS50089"/>
    </source>
</evidence>
<keyword evidence="1" id="KW-0479">Metal-binding</keyword>
<dbReference type="AlphaFoldDB" id="A0A9Q0K9V5"/>
<sequence length="166" mass="19295">MGKVSEFLSKIYTIAICLFSIFVIELTILIQSLSRYPWRRSHRRAFEGTKRNSLLSLIDAQHPAIRYSGNSGGESKECAVCLTKFEEGDEVRELQCNHEFHKGCLDQWLERDQVTCPLCRRYVLPEEDVFEHRLWSSEDELHRDEAQFVFMLYAMYGGSLHITPSG</sequence>
<feature type="transmembrane region" description="Helical" evidence="2">
    <location>
        <begin position="12"/>
        <end position="34"/>
    </location>
</feature>
<reference evidence="4" key="1">
    <citation type="journal article" date="2023" name="Plant J.">
        <title>The genome of the king protea, Protea cynaroides.</title>
        <authorList>
            <person name="Chang J."/>
            <person name="Duong T.A."/>
            <person name="Schoeman C."/>
            <person name="Ma X."/>
            <person name="Roodt D."/>
            <person name="Barker N."/>
            <person name="Li Z."/>
            <person name="Van de Peer Y."/>
            <person name="Mizrachi E."/>
        </authorList>
    </citation>
    <scope>NUCLEOTIDE SEQUENCE</scope>
    <source>
        <tissue evidence="4">Young leaves</tissue>
    </source>
</reference>
<evidence type="ECO:0000313" key="4">
    <source>
        <dbReference type="EMBL" id="KAJ4966534.1"/>
    </source>
</evidence>
<keyword evidence="2" id="KW-0812">Transmembrane</keyword>
<keyword evidence="1" id="KW-0863">Zinc-finger</keyword>
<protein>
    <recommendedName>
        <fullName evidence="3">RING-type domain-containing protein</fullName>
    </recommendedName>
</protein>
<dbReference type="OrthoDB" id="8062037at2759"/>
<evidence type="ECO:0000313" key="5">
    <source>
        <dbReference type="Proteomes" id="UP001141806"/>
    </source>
</evidence>
<dbReference type="SMART" id="SM00184">
    <property type="entry name" value="RING"/>
    <property type="match status" value="1"/>
</dbReference>
<evidence type="ECO:0000256" key="2">
    <source>
        <dbReference type="SAM" id="Phobius"/>
    </source>
</evidence>
<organism evidence="4 5">
    <name type="scientific">Protea cynaroides</name>
    <dbReference type="NCBI Taxonomy" id="273540"/>
    <lineage>
        <taxon>Eukaryota</taxon>
        <taxon>Viridiplantae</taxon>
        <taxon>Streptophyta</taxon>
        <taxon>Embryophyta</taxon>
        <taxon>Tracheophyta</taxon>
        <taxon>Spermatophyta</taxon>
        <taxon>Magnoliopsida</taxon>
        <taxon>Proteales</taxon>
        <taxon>Proteaceae</taxon>
        <taxon>Protea</taxon>
    </lineage>
</organism>
<dbReference type="EMBL" id="JAMYWD010000007">
    <property type="protein sequence ID" value="KAJ4966534.1"/>
    <property type="molecule type" value="Genomic_DNA"/>
</dbReference>
<dbReference type="Gene3D" id="3.30.40.10">
    <property type="entry name" value="Zinc/RING finger domain, C3HC4 (zinc finger)"/>
    <property type="match status" value="1"/>
</dbReference>
<gene>
    <name evidence="4" type="ORF">NE237_018383</name>
</gene>
<dbReference type="InterPro" id="IPR013083">
    <property type="entry name" value="Znf_RING/FYVE/PHD"/>
</dbReference>
<comment type="caution">
    <text evidence="4">The sequence shown here is derived from an EMBL/GenBank/DDBJ whole genome shotgun (WGS) entry which is preliminary data.</text>
</comment>
<name>A0A9Q0K9V5_9MAGN</name>
<dbReference type="Proteomes" id="UP001141806">
    <property type="component" value="Unassembled WGS sequence"/>
</dbReference>
<dbReference type="CDD" id="cd16454">
    <property type="entry name" value="RING-H2_PA-TM-RING"/>
    <property type="match status" value="1"/>
</dbReference>